<organism evidence="4 5">
    <name type="scientific">Heracleum sosnowskyi</name>
    <dbReference type="NCBI Taxonomy" id="360622"/>
    <lineage>
        <taxon>Eukaryota</taxon>
        <taxon>Viridiplantae</taxon>
        <taxon>Streptophyta</taxon>
        <taxon>Embryophyta</taxon>
        <taxon>Tracheophyta</taxon>
        <taxon>Spermatophyta</taxon>
        <taxon>Magnoliopsida</taxon>
        <taxon>eudicotyledons</taxon>
        <taxon>Gunneridae</taxon>
        <taxon>Pentapetalae</taxon>
        <taxon>asterids</taxon>
        <taxon>campanulids</taxon>
        <taxon>Apiales</taxon>
        <taxon>Apiaceae</taxon>
        <taxon>Apioideae</taxon>
        <taxon>apioid superclade</taxon>
        <taxon>Tordylieae</taxon>
        <taxon>Tordyliinae</taxon>
        <taxon>Heracleum</taxon>
    </lineage>
</organism>
<dbReference type="Proteomes" id="UP001237642">
    <property type="component" value="Unassembled WGS sequence"/>
</dbReference>
<reference evidence="4" key="2">
    <citation type="submission" date="2023-05" db="EMBL/GenBank/DDBJ databases">
        <authorList>
            <person name="Schelkunov M.I."/>
        </authorList>
    </citation>
    <scope>NUCLEOTIDE SEQUENCE</scope>
    <source>
        <strain evidence="4">Hsosn_3</strain>
        <tissue evidence="4">Leaf</tissue>
    </source>
</reference>
<keyword evidence="5" id="KW-1185">Reference proteome</keyword>
<dbReference type="InterPro" id="IPR000639">
    <property type="entry name" value="Epox_hydrolase-like"/>
</dbReference>
<comment type="caution">
    <text evidence="4">The sequence shown here is derived from an EMBL/GenBank/DDBJ whole genome shotgun (WGS) entry which is preliminary data.</text>
</comment>
<dbReference type="InterPro" id="IPR029058">
    <property type="entry name" value="AB_hydrolase_fold"/>
</dbReference>
<name>A0AAD8ING9_9APIA</name>
<dbReference type="Pfam" id="PF00561">
    <property type="entry name" value="Abhydrolase_1"/>
    <property type="match status" value="1"/>
</dbReference>
<gene>
    <name evidence="4" type="ORF">POM88_015730</name>
</gene>
<evidence type="ECO:0000313" key="4">
    <source>
        <dbReference type="EMBL" id="KAK1387552.1"/>
    </source>
</evidence>
<keyword evidence="1" id="KW-0378">Hydrolase</keyword>
<evidence type="ECO:0000256" key="2">
    <source>
        <dbReference type="ARBA" id="ARBA00038334"/>
    </source>
</evidence>
<evidence type="ECO:0000313" key="5">
    <source>
        <dbReference type="Proteomes" id="UP001237642"/>
    </source>
</evidence>
<evidence type="ECO:0000259" key="3">
    <source>
        <dbReference type="Pfam" id="PF00561"/>
    </source>
</evidence>
<protein>
    <submittedName>
        <fullName evidence="4">Lipid-phosphate phosphatase</fullName>
    </submittedName>
</protein>
<reference evidence="4" key="1">
    <citation type="submission" date="2023-02" db="EMBL/GenBank/DDBJ databases">
        <title>Genome of toxic invasive species Heracleum sosnowskyi carries increased number of genes despite the absence of recent whole-genome duplications.</title>
        <authorList>
            <person name="Schelkunov M."/>
            <person name="Shtratnikova V."/>
            <person name="Makarenko M."/>
            <person name="Klepikova A."/>
            <person name="Omelchenko D."/>
            <person name="Novikova G."/>
            <person name="Obukhova E."/>
            <person name="Bogdanov V."/>
            <person name="Penin A."/>
            <person name="Logacheva M."/>
        </authorList>
    </citation>
    <scope>NUCLEOTIDE SEQUENCE</scope>
    <source>
        <strain evidence="4">Hsosn_3</strain>
        <tissue evidence="4">Leaf</tissue>
    </source>
</reference>
<dbReference type="EMBL" id="JAUIZM010000004">
    <property type="protein sequence ID" value="KAK1387552.1"/>
    <property type="molecule type" value="Genomic_DNA"/>
</dbReference>
<dbReference type="PRINTS" id="PR00412">
    <property type="entry name" value="EPOXHYDRLASE"/>
</dbReference>
<accession>A0AAD8ING9</accession>
<dbReference type="Gene3D" id="3.40.50.1820">
    <property type="entry name" value="alpha/beta hydrolase"/>
    <property type="match status" value="1"/>
</dbReference>
<dbReference type="GO" id="GO:0016787">
    <property type="term" value="F:hydrolase activity"/>
    <property type="evidence" value="ECO:0007669"/>
    <property type="project" value="UniProtKB-KW"/>
</dbReference>
<dbReference type="SUPFAM" id="SSF53474">
    <property type="entry name" value="alpha/beta-Hydrolases"/>
    <property type="match status" value="1"/>
</dbReference>
<proteinExistence type="inferred from homology"/>
<comment type="similarity">
    <text evidence="2">Belongs to the AB hydrolase superfamily. Epoxide hydrolase family.</text>
</comment>
<dbReference type="PANTHER" id="PTHR43329">
    <property type="entry name" value="EPOXIDE HYDROLASE"/>
    <property type="match status" value="1"/>
</dbReference>
<dbReference type="AlphaFoldDB" id="A0AAD8ING9"/>
<evidence type="ECO:0000256" key="1">
    <source>
        <dbReference type="ARBA" id="ARBA00022801"/>
    </source>
</evidence>
<dbReference type="InterPro" id="IPR000073">
    <property type="entry name" value="AB_hydrolase_1"/>
</dbReference>
<feature type="domain" description="AB hydrolase-1" evidence="3">
    <location>
        <begin position="9"/>
        <end position="81"/>
    </location>
</feature>
<sequence>MALLDVIAPKEKVFVVAHDWGAYIAWHLSLFRPDKVEALVNLSVHYLARNPMGDIVKLMEDAYGEDYYMFRFQKPGDMEGKIATDIGTKTFIKKFLSHRKPGPFYFPKGTGYNGDSKDSPLPSWLSEEDLDYYSNKYEKTGFTGPHQLLSSSSFNMEAYGTLDRSSGFLDFIHNGEFQKFVPLLQEVVVMEGVGHFITEEKPDDINKHILSFLQQF</sequence>